<dbReference type="Proteomes" id="UP000076476">
    <property type="component" value="Unassembled WGS sequence"/>
</dbReference>
<evidence type="ECO:0000256" key="1">
    <source>
        <dbReference type="SAM" id="MobiDB-lite"/>
    </source>
</evidence>
<name>A0A161ZV10_9BACI</name>
<accession>A0A161ZV10</accession>
<comment type="caution">
    <text evidence="2">The sequence shown here is derived from an EMBL/GenBank/DDBJ whole genome shotgun (WGS) entry which is preliminary data.</text>
</comment>
<dbReference type="EMBL" id="LWBR01000013">
    <property type="protein sequence ID" value="KZN97127.1"/>
    <property type="molecule type" value="Genomic_DNA"/>
</dbReference>
<sequence>MKQFTGSRISEMVNRRTAPAQETDAQWKGKSHLKFLVNCIVLQTYVEAIHVVLANPISLRLKIHAFSRISKLFASIKRF</sequence>
<gene>
    <name evidence="2" type="ORF">AZI98_06095</name>
</gene>
<proteinExistence type="predicted"/>
<dbReference type="AlphaFoldDB" id="A0A161ZV10"/>
<feature type="region of interest" description="Disordered" evidence="1">
    <location>
        <begin position="1"/>
        <end position="23"/>
    </location>
</feature>
<evidence type="ECO:0000313" key="2">
    <source>
        <dbReference type="EMBL" id="KZN97127.1"/>
    </source>
</evidence>
<organism evidence="2 3">
    <name type="scientific">Aeribacillus pallidus</name>
    <dbReference type="NCBI Taxonomy" id="33936"/>
    <lineage>
        <taxon>Bacteria</taxon>
        <taxon>Bacillati</taxon>
        <taxon>Bacillota</taxon>
        <taxon>Bacilli</taxon>
        <taxon>Bacillales</taxon>
        <taxon>Bacillaceae</taxon>
        <taxon>Aeribacillus</taxon>
    </lineage>
</organism>
<reference evidence="2 3" key="1">
    <citation type="submission" date="2016-04" db="EMBL/GenBank/DDBJ databases">
        <title>Draft genome sequence of Aeribacillus pallidus 8m3 from petroleum reservoir.</title>
        <authorList>
            <person name="Poltaraus A.B."/>
            <person name="Nazina T.N."/>
            <person name="Tourova T.P."/>
            <person name="Malakho S.M."/>
            <person name="Korshunova A.V."/>
            <person name="Sokolova D.S."/>
        </authorList>
    </citation>
    <scope>NUCLEOTIDE SEQUENCE [LARGE SCALE GENOMIC DNA]</scope>
    <source>
        <strain evidence="2 3">8m3</strain>
    </source>
</reference>
<protein>
    <submittedName>
        <fullName evidence="2">Uncharacterized protein</fullName>
    </submittedName>
</protein>
<keyword evidence="3" id="KW-1185">Reference proteome</keyword>
<evidence type="ECO:0000313" key="3">
    <source>
        <dbReference type="Proteomes" id="UP000076476"/>
    </source>
</evidence>